<dbReference type="Gene3D" id="1.20.120.450">
    <property type="entry name" value="dinb family like domain"/>
    <property type="match status" value="1"/>
</dbReference>
<dbReference type="EMBL" id="MDZA01000058">
    <property type="protein sequence ID" value="OGX91446.1"/>
    <property type="molecule type" value="Genomic_DNA"/>
</dbReference>
<keyword evidence="3" id="KW-1185">Reference proteome</keyword>
<dbReference type="InterPro" id="IPR034660">
    <property type="entry name" value="DinB/YfiT-like"/>
</dbReference>
<proteinExistence type="predicted"/>
<dbReference type="InterPro" id="IPR024775">
    <property type="entry name" value="DinB-like"/>
</dbReference>
<evidence type="ECO:0000313" key="2">
    <source>
        <dbReference type="EMBL" id="OGX91446.1"/>
    </source>
</evidence>
<evidence type="ECO:0000313" key="3">
    <source>
        <dbReference type="Proteomes" id="UP000177506"/>
    </source>
</evidence>
<gene>
    <name evidence="2" type="ORF">BEN49_19680</name>
</gene>
<protein>
    <submittedName>
        <fullName evidence="2">ABC transporter</fullName>
    </submittedName>
</protein>
<dbReference type="OrthoDB" id="9798830at2"/>
<accession>A0A1G1TKP6</accession>
<reference evidence="2 3" key="1">
    <citation type="submission" date="2016-08" db="EMBL/GenBank/DDBJ databases">
        <title>Hymenobacter coccineus sp. nov., Hymenobacter lapidarius sp. nov. and Hymenobacter glacialis sp. nov., isolated from Antarctic soil.</title>
        <authorList>
            <person name="Sedlacek I."/>
            <person name="Kralova S."/>
            <person name="Kyrova K."/>
            <person name="Maslanova I."/>
            <person name="Stankova E."/>
            <person name="Vrbovska V."/>
            <person name="Nemec M."/>
            <person name="Bartak M."/>
            <person name="Svec P."/>
            <person name="Busse H.-J."/>
            <person name="Pantucek R."/>
        </authorList>
    </citation>
    <scope>NUCLEOTIDE SEQUENCE [LARGE SCALE GENOMIC DNA]</scope>
    <source>
        <strain evidence="2 3">CCM 8649</strain>
    </source>
</reference>
<evidence type="ECO:0000259" key="1">
    <source>
        <dbReference type="Pfam" id="PF12867"/>
    </source>
</evidence>
<feature type="domain" description="DinB-like" evidence="1">
    <location>
        <begin position="32"/>
        <end position="155"/>
    </location>
</feature>
<name>A0A1G1TKP6_9BACT</name>
<dbReference type="Proteomes" id="UP000177506">
    <property type="component" value="Unassembled WGS sequence"/>
</dbReference>
<comment type="caution">
    <text evidence="2">The sequence shown here is derived from an EMBL/GenBank/DDBJ whole genome shotgun (WGS) entry which is preliminary data.</text>
</comment>
<dbReference type="SUPFAM" id="SSF109854">
    <property type="entry name" value="DinB/YfiT-like putative metalloenzymes"/>
    <property type="match status" value="1"/>
</dbReference>
<dbReference type="AlphaFoldDB" id="A0A1G1TKP6"/>
<dbReference type="RefSeq" id="WP_070741485.1">
    <property type="nucleotide sequence ID" value="NZ_MDZA01000058.1"/>
</dbReference>
<dbReference type="Pfam" id="PF12867">
    <property type="entry name" value="DinB_2"/>
    <property type="match status" value="1"/>
</dbReference>
<organism evidence="2 3">
    <name type="scientific">Hymenobacter coccineus</name>
    <dbReference type="NCBI Taxonomy" id="1908235"/>
    <lineage>
        <taxon>Bacteria</taxon>
        <taxon>Pseudomonadati</taxon>
        <taxon>Bacteroidota</taxon>
        <taxon>Cytophagia</taxon>
        <taxon>Cytophagales</taxon>
        <taxon>Hymenobacteraceae</taxon>
        <taxon>Hymenobacter</taxon>
    </lineage>
</organism>
<sequence>MSSPTPSLAAATTAVRTQLLQLLEGRQAHLSFDAAIEGLPAHLRGVQPADLPYSIWQLVDHIRTAQWDILEFSRDATHQSPPWPAGYWTPDPAPATDAAWDEALAQIARDRAAFEALLHDPARDLYAPLAHGDGQTLLREALLIADHNAYHLGQIVLLRRLLGAPAG</sequence>